<dbReference type="RefSeq" id="XP_033810118.1">
    <property type="nucleotide sequence ID" value="XM_033954227.1"/>
</dbReference>
<dbReference type="SMART" id="SM00228">
    <property type="entry name" value="PDZ"/>
    <property type="match status" value="1"/>
</dbReference>
<evidence type="ECO:0000313" key="8">
    <source>
        <dbReference type="RefSeq" id="XP_033810118.1"/>
    </source>
</evidence>
<organism evidence="5 7">
    <name type="scientific">Geotrypetes seraphini</name>
    <name type="common">Gaboon caecilian</name>
    <name type="synonym">Caecilia seraphini</name>
    <dbReference type="NCBI Taxonomy" id="260995"/>
    <lineage>
        <taxon>Eukaryota</taxon>
        <taxon>Metazoa</taxon>
        <taxon>Chordata</taxon>
        <taxon>Craniata</taxon>
        <taxon>Vertebrata</taxon>
        <taxon>Euteleostomi</taxon>
        <taxon>Amphibia</taxon>
        <taxon>Gymnophiona</taxon>
        <taxon>Geotrypetes</taxon>
    </lineage>
</organism>
<comment type="subcellular location">
    <subcellularLocation>
        <location evidence="1">Nucleus</location>
    </subcellularLocation>
</comment>
<evidence type="ECO:0000256" key="1">
    <source>
        <dbReference type="ARBA" id="ARBA00004123"/>
    </source>
</evidence>
<dbReference type="GO" id="GO:0005634">
    <property type="term" value="C:nucleus"/>
    <property type="evidence" value="ECO:0007669"/>
    <property type="project" value="UniProtKB-SubCell"/>
</dbReference>
<dbReference type="GO" id="GO:0005737">
    <property type="term" value="C:cytoplasm"/>
    <property type="evidence" value="ECO:0007669"/>
    <property type="project" value="TreeGrafter"/>
</dbReference>
<feature type="region of interest" description="Disordered" evidence="3">
    <location>
        <begin position="118"/>
        <end position="158"/>
    </location>
</feature>
<keyword evidence="5" id="KW-1185">Reference proteome</keyword>
<dbReference type="InterPro" id="IPR052082">
    <property type="entry name" value="Myelin_sheath_structural"/>
</dbReference>
<protein>
    <submittedName>
        <fullName evidence="6 7">Periaxin</fullName>
    </submittedName>
</protein>
<gene>
    <name evidence="6 7 8" type="primary">PRX</name>
</gene>
<dbReference type="OrthoDB" id="8058206at2759"/>
<feature type="region of interest" description="Disordered" evidence="3">
    <location>
        <begin position="2244"/>
        <end position="2269"/>
    </location>
</feature>
<evidence type="ECO:0000313" key="7">
    <source>
        <dbReference type="RefSeq" id="XP_033810117.1"/>
    </source>
</evidence>
<evidence type="ECO:0000256" key="3">
    <source>
        <dbReference type="SAM" id="MobiDB-lite"/>
    </source>
</evidence>
<dbReference type="PANTHER" id="PTHR23348:SF42">
    <property type="entry name" value="PERIAXIN"/>
    <property type="match status" value="1"/>
</dbReference>
<dbReference type="Proteomes" id="UP000515159">
    <property type="component" value="Chromosome 8"/>
</dbReference>
<evidence type="ECO:0000313" key="5">
    <source>
        <dbReference type="Proteomes" id="UP000515159"/>
    </source>
</evidence>
<feature type="compositionally biased region" description="Basic and acidic residues" evidence="3">
    <location>
        <begin position="143"/>
        <end position="158"/>
    </location>
</feature>
<sequence length="2367" mass="256602">MMETLVKISEEEKKKSEMVEVIVETEAEAGVSGINVEGGGRKGIFIKDLSKDSLAAKSLSLQEGDQLLSARVYFENVKCEDALKLLQCAEAHKVSFCLKRTVQASDISVSPRVGGLELKGPKAKMPKMTIQSLKPSKKKKKEVKSPGDISREGSLESRKDLNVEISPGMMEIPPVDVEFALPWFPKLMKAKGEAGAGATVEGLDPSVGLSATEKKHMKLKLPRLRVKEAAAVKSLNVEVHEPEVSLEIQVPEAEEKAKIKTPKFGIFPRTKKPKVDVTLAKRKVEVSVPEMGTEIQKDVKFKPPEVEFDLSLTTRKAEGTVLKPRMDGKNMADVEVEGPESMLKIDQIPKVHISVPKIEREISRSEIDSNIEVGGFEGLPKPGIQLPSVDINIPKVDVDISLPKIEGDTEMKAGLEAPGTSLKGEGFKMQMPTLDISAQVPDINLDVPRPQALGEVKMESPEVKLKFPKMKTPDIGISLSKDKAEGEMDVSLDQAKLHVKSPDGKYKPGLKMPSFDIAIPSADFDITIPKGQMEVSSQISKDIVGYPPEANIEIPDVTMKMPKIKLPKFGTKDKENNVNAHLVPPKVQGQVKVSQTEIKDDKIESPGVKAKGPKIKLPSFGILLTKDKHDVPIPKVDVKTEKPEVSTKGELQFPEVKMPSIDISIPKVPDVQLPQAKLEISGPAFAGDIKTPETGGVESSDYKLKMPKVSLPEVDISVKAEKPDLDIQVSPPKAALSKLEMELKGGDLDLKDGKISVPKIALSLPGRKPVEPDVSQKTELEISVGKPAVDIRIPKGDDNVKGPKLELESSETKLNLPSAKMPSLEVGLPKVEVDLNLPKTEVFASGFEEPNVKLKMPKIPLPKLSGKDMDFEIDVPSPRLMVDVKAPHIETHLTRTDAQAPDMTGKGLKISMPKPVSTVGKKELIGKEERTISGQELKAKINNVITQVELETPNLASSLEAKLPTVQLPSVDISAPKVPDVDIDAHAPLDSGKLSGKVDAEAKWKTPKFLLPKFGISGPKTKNLDVEVEADGADSVIKGPKLKMSKFGISLPKTKHETDSEGAVVISRPEVKAPKGKIEVAGSPIEIDLSNAKAALPAVILPKVDISAPKAEIDISQPINKIDISAVGDKDLPRAVIDKPSEINIEIPDVKLKMPKFSLLKSGTRSKENELAIDLEGLHTSARVTSPKKGGSLEADSRDLDVSLIDGKAKGKEVKMKMPKFKMPSFGMSKKDVDVSVRRVDTGISVPSIDVTVNREGAEVSSESPDRKLKTPFIKMPKFKMPSTKDKVYEDGVKVDADVDIREPDVQIKIPTVALPKFGMKDAHIDLGTDISMPKIEGELEKFQGKIKAGKVDIPALEVSAPHTVPSLQISVPSVQLGSAVSVPKSIADMSAGDIKGTGGDLQIPHMPSINLSSPRVELDISLPQTKADTLMEVGVGDKIDSSRSDMKLKMPEVELPKLKLKDQEAKMEVSGKKIKTPAIAMTGPKISLDIKGPLYGTEDTDEALKGAKIRMPKLDISLPIVRTSDSDLPFAEREIGLEGLGFKGEDMEGKFSLPSVQLPKISTPKLRAPDIELDISLGTEKDLSLDTDYGRPDVHMKTQQIEKSGPNIEEPELELKMHKIKMPKFGLPSLQVKGVEGDINLDLPKTERMDIKPSKVEGRFEAPSAEGGIKGIKIKMPKLQIGSSKETVEEDVLLGMEDEANVLVAADAKPHEVEAHGESRKFKIKMPTFGISRGSVDARDVEAGMQPLRSITGESEFKLKLPQISVPDIGFSAGEGGEDEVALERGQAKTSYGSDAKFRGLKVELEKSASGEDLGVAVGVPDAKLKMPKIKMPAIGISGWKDKTDDDMGVALESKKEFHMENLKVKAPLLKMPDIEISAPKMKTEAEYSVDGAKFDARVSSESEISKVSGKVKVAGKDHQEEVPSDEMGQQYKVKMPNLEIDLPEVDLDISSPVFSVETKVAEATAHGDHVLKTVSAKHEIKNQEGKSKVPKVKKAMFVLAKPKKKGAEASSGLLEPDGDVAAGSVEGEVHISEVKIKMPKIKMKPSFGISRSKPKGTHVNGEYDVSLKEEGNAELSPDDKGKVSKLKLPKLGFSTSKPESLDINVNGTGPSSSSTQINGEHDSSFQDSKVKLGKLKLPNVEFSSPYKTKEADTEMSQNLVKTEDEAFFSTFKAPKFKAPKLTFSNFKKKAEKGEELDASGNLVASSARTEMASLEKGGDGDNKIGRPKISLGFIPSKSKGEYTVDNSGIPLESGTSREVTKVKGVGQSEIEGKDKSAKFKLPKLSLSPKSKGKLEIRNEQEEQEKRGCFQELEEERPSGGFMISVPQVGFTTEEHAFEEQITEKEGGSILRIYKTETVTEKSTSI</sequence>
<dbReference type="KEGG" id="gsh:117364712"/>
<feature type="compositionally biased region" description="Polar residues" evidence="3">
    <location>
        <begin position="2097"/>
        <end position="2120"/>
    </location>
</feature>
<dbReference type="GeneID" id="117364712"/>
<evidence type="ECO:0000313" key="6">
    <source>
        <dbReference type="RefSeq" id="XP_033810115.1"/>
    </source>
</evidence>
<dbReference type="PROSITE" id="PS50106">
    <property type="entry name" value="PDZ"/>
    <property type="match status" value="1"/>
</dbReference>
<name>A0A6P8RWU5_GEOSA</name>
<evidence type="ECO:0000259" key="4">
    <source>
        <dbReference type="PROSITE" id="PS50106"/>
    </source>
</evidence>
<keyword evidence="2" id="KW-0539">Nucleus</keyword>
<dbReference type="InterPro" id="IPR036034">
    <property type="entry name" value="PDZ_sf"/>
</dbReference>
<dbReference type="GO" id="GO:0043484">
    <property type="term" value="P:regulation of RNA splicing"/>
    <property type="evidence" value="ECO:0007669"/>
    <property type="project" value="TreeGrafter"/>
</dbReference>
<proteinExistence type="predicted"/>
<feature type="region of interest" description="Disordered" evidence="3">
    <location>
        <begin position="2097"/>
        <end position="2127"/>
    </location>
</feature>
<reference evidence="6 7" key="1">
    <citation type="submission" date="2025-04" db="UniProtKB">
        <authorList>
            <consortium name="RefSeq"/>
        </authorList>
    </citation>
    <scope>IDENTIFICATION</scope>
</reference>
<dbReference type="InterPro" id="IPR001478">
    <property type="entry name" value="PDZ"/>
</dbReference>
<accession>A0A6P8RWU5</accession>
<dbReference type="PANTHER" id="PTHR23348">
    <property type="entry name" value="PERIAXIN/AHNAK"/>
    <property type="match status" value="1"/>
</dbReference>
<dbReference type="Gene3D" id="2.30.42.10">
    <property type="match status" value="1"/>
</dbReference>
<dbReference type="SUPFAM" id="SSF50156">
    <property type="entry name" value="PDZ domain-like"/>
    <property type="match status" value="1"/>
</dbReference>
<dbReference type="CTD" id="57716"/>
<dbReference type="RefSeq" id="XP_033810115.1">
    <property type="nucleotide sequence ID" value="XM_033954224.1"/>
</dbReference>
<evidence type="ECO:0000256" key="2">
    <source>
        <dbReference type="ARBA" id="ARBA00023242"/>
    </source>
</evidence>
<feature type="domain" description="PDZ" evidence="4">
    <location>
        <begin position="20"/>
        <end position="87"/>
    </location>
</feature>
<dbReference type="CDD" id="cd00136">
    <property type="entry name" value="PDZ_canonical"/>
    <property type="match status" value="1"/>
</dbReference>
<dbReference type="RefSeq" id="XP_033810117.1">
    <property type="nucleotide sequence ID" value="XM_033954226.1"/>
</dbReference>